<evidence type="ECO:0000313" key="2">
    <source>
        <dbReference type="EMBL" id="ABA40845.1"/>
    </source>
</evidence>
<reference evidence="2" key="2">
    <citation type="journal article" date="2006" name="PLoS Pathog.">
        <title>New perspectives on host-parasite interplay by comparative transcriptomic and proteomic analyses of Schistosoma japonicum.</title>
        <authorList>
            <person name="Liu F."/>
            <person name="Lu J."/>
            <person name="Hu W."/>
            <person name="Wang S.Y."/>
            <person name="Cui S.J."/>
            <person name="Chi M."/>
            <person name="Yan Q."/>
            <person name="Wang X.R."/>
            <person name="Song H.D."/>
            <person name="Xu X.N."/>
            <person name="Wang J.J."/>
            <person name="Zhang X.L."/>
            <person name="Zhang X."/>
            <person name="Wang Z.Q."/>
            <person name="Xue C.L."/>
            <person name="Brindley P.J."/>
            <person name="McManus D.P."/>
            <person name="Yang P.Y."/>
            <person name="Feng Z."/>
            <person name="Chen Z."/>
            <person name="Han Z.G."/>
        </authorList>
    </citation>
    <scope>NUCLEOTIDE SEQUENCE</scope>
</reference>
<proteinExistence type="evidence at transcript level"/>
<dbReference type="EMBL" id="AY915381">
    <property type="protein sequence ID" value="ABA40845.1"/>
    <property type="molecule type" value="mRNA"/>
</dbReference>
<feature type="compositionally biased region" description="Basic and acidic residues" evidence="1">
    <location>
        <begin position="95"/>
        <end position="115"/>
    </location>
</feature>
<feature type="region of interest" description="Disordered" evidence="1">
    <location>
        <begin position="91"/>
        <end position="115"/>
    </location>
</feature>
<accession>Q3KTJ2</accession>
<name>Q3KTJ2_SCHJA</name>
<sequence>IYGFQVEKQRLASVETPLYFNHEENASYIQGVAQMLSKEVQKAFVGWQSHEPRIIKESSNTEERITINVIQCYEPTKDSKDDKHRFYETVVSSREISKQGPDHSDGRPKRHDWNG</sequence>
<protein>
    <submittedName>
        <fullName evidence="2">SJCHGC05508 protein</fullName>
    </submittedName>
</protein>
<organism evidence="2">
    <name type="scientific">Schistosoma japonicum</name>
    <name type="common">Blood fluke</name>
    <dbReference type="NCBI Taxonomy" id="6182"/>
    <lineage>
        <taxon>Eukaryota</taxon>
        <taxon>Metazoa</taxon>
        <taxon>Spiralia</taxon>
        <taxon>Lophotrochozoa</taxon>
        <taxon>Platyhelminthes</taxon>
        <taxon>Trematoda</taxon>
        <taxon>Digenea</taxon>
        <taxon>Strigeidida</taxon>
        <taxon>Schistosomatoidea</taxon>
        <taxon>Schistosomatidae</taxon>
        <taxon>Schistosoma</taxon>
    </lineage>
</organism>
<reference evidence="2" key="1">
    <citation type="submission" date="2005-01" db="EMBL/GenBank/DDBJ databases">
        <authorList>
            <person name="Han Z."/>
        </authorList>
    </citation>
    <scope>NUCLEOTIDE SEQUENCE</scope>
</reference>
<feature type="non-terminal residue" evidence="2">
    <location>
        <position position="1"/>
    </location>
</feature>
<evidence type="ECO:0000256" key="1">
    <source>
        <dbReference type="SAM" id="MobiDB-lite"/>
    </source>
</evidence>
<dbReference type="AlphaFoldDB" id="Q3KTJ2"/>